<gene>
    <name evidence="4" type="ORF">RDWZM_001366</name>
</gene>
<feature type="domain" description="Ig-like" evidence="3">
    <location>
        <begin position="7"/>
        <end position="101"/>
    </location>
</feature>
<dbReference type="PANTHER" id="PTHR23278">
    <property type="entry name" value="SIDESTEP PROTEIN"/>
    <property type="match status" value="1"/>
</dbReference>
<reference evidence="4" key="1">
    <citation type="submission" date="2022-12" db="EMBL/GenBank/DDBJ databases">
        <title>Genome assemblies of Blomia tropicalis.</title>
        <authorList>
            <person name="Cui Y."/>
        </authorList>
    </citation>
    <scope>NUCLEOTIDE SEQUENCE</scope>
    <source>
        <tissue evidence="4">Adult mites</tissue>
    </source>
</reference>
<evidence type="ECO:0000313" key="4">
    <source>
        <dbReference type="EMBL" id="KAJ6222821.1"/>
    </source>
</evidence>
<protein>
    <recommendedName>
        <fullName evidence="3">Ig-like domain-containing protein</fullName>
    </recommendedName>
</protein>
<dbReference type="InterPro" id="IPR013098">
    <property type="entry name" value="Ig_I-set"/>
</dbReference>
<dbReference type="PROSITE" id="PS50835">
    <property type="entry name" value="IG_LIKE"/>
    <property type="match status" value="1"/>
</dbReference>
<name>A0A9Q0RR96_BLOTA</name>
<dbReference type="InterPro" id="IPR013783">
    <property type="entry name" value="Ig-like_fold"/>
</dbReference>
<dbReference type="Pfam" id="PF07679">
    <property type="entry name" value="I-set"/>
    <property type="match status" value="1"/>
</dbReference>
<evidence type="ECO:0000256" key="2">
    <source>
        <dbReference type="SAM" id="Phobius"/>
    </source>
</evidence>
<dbReference type="SUPFAM" id="SSF48726">
    <property type="entry name" value="Immunoglobulin"/>
    <property type="match status" value="1"/>
</dbReference>
<feature type="region of interest" description="Disordered" evidence="1">
    <location>
        <begin position="362"/>
        <end position="381"/>
    </location>
</feature>
<keyword evidence="5" id="KW-1185">Reference proteome</keyword>
<dbReference type="PANTHER" id="PTHR23278:SF19">
    <property type="entry name" value="OBSCURIN"/>
    <property type="match status" value="1"/>
</dbReference>
<keyword evidence="2" id="KW-1133">Transmembrane helix</keyword>
<accession>A0A9Q0RR96</accession>
<keyword evidence="2" id="KW-0472">Membrane</keyword>
<evidence type="ECO:0000256" key="1">
    <source>
        <dbReference type="SAM" id="MobiDB-lite"/>
    </source>
</evidence>
<feature type="transmembrane region" description="Helical" evidence="2">
    <location>
        <begin position="332"/>
        <end position="353"/>
    </location>
</feature>
<dbReference type="EMBL" id="JAPWDV010000001">
    <property type="protein sequence ID" value="KAJ6222821.1"/>
    <property type="molecule type" value="Genomic_DNA"/>
</dbReference>
<organism evidence="4 5">
    <name type="scientific">Blomia tropicalis</name>
    <name type="common">Mite</name>
    <dbReference type="NCBI Taxonomy" id="40697"/>
    <lineage>
        <taxon>Eukaryota</taxon>
        <taxon>Metazoa</taxon>
        <taxon>Ecdysozoa</taxon>
        <taxon>Arthropoda</taxon>
        <taxon>Chelicerata</taxon>
        <taxon>Arachnida</taxon>
        <taxon>Acari</taxon>
        <taxon>Acariformes</taxon>
        <taxon>Sarcoptiformes</taxon>
        <taxon>Astigmata</taxon>
        <taxon>Glycyphagoidea</taxon>
        <taxon>Echimyopodidae</taxon>
        <taxon>Blomia</taxon>
    </lineage>
</organism>
<keyword evidence="2" id="KW-0812">Transmembrane</keyword>
<dbReference type="InterPro" id="IPR036179">
    <property type="entry name" value="Ig-like_dom_sf"/>
</dbReference>
<dbReference type="SMART" id="SM00409">
    <property type="entry name" value="IG"/>
    <property type="match status" value="1"/>
</dbReference>
<dbReference type="InterPro" id="IPR003599">
    <property type="entry name" value="Ig_sub"/>
</dbReference>
<comment type="caution">
    <text evidence="4">The sequence shown here is derived from an EMBL/GenBank/DDBJ whole genome shotgun (WGS) entry which is preliminary data.</text>
</comment>
<dbReference type="Gene3D" id="2.60.40.10">
    <property type="entry name" value="Immunoglobulins"/>
    <property type="match status" value="1"/>
</dbReference>
<evidence type="ECO:0000259" key="3">
    <source>
        <dbReference type="PROSITE" id="PS50835"/>
    </source>
</evidence>
<evidence type="ECO:0000313" key="5">
    <source>
        <dbReference type="Proteomes" id="UP001142055"/>
    </source>
</evidence>
<dbReference type="Proteomes" id="UP001142055">
    <property type="component" value="Chromosome 1"/>
</dbReference>
<sequence>MIHIDKPNCMTPTQTIPASVGSVVTMICDVSANPANVTFFWHTKHTDLDRYEHSYDGGGYGDDQSHPSSHYIINDKGLKSRLEVRIENGDDFGQYSCWAKNYAGTQEEPCYYNVYEHMIKQQLLCETNITHQAIYVQCQRESANPQLFPLNVTKNRAFDVTHHTKSILFNLKIFKNKQQLINLTSIEPSFIVAANELRTKSDINVLDDHLQQKNAEMNDSSDQVPEPIQNGTQYDQYDETMYMMLISAMVNGRQSSDVSISFKVPDQPETNAIVDDQLDIDKDDINDIGHHQVHNVSISRYKKIYPLNESHESKDTNAASFTTAASIKQLPLIWILILGTIIMLVVLILIVLTRIHLTRKRTRHNTYTPSQNSDKRFDEKSLSSKENLIEETEKNANLPVDKEAIQLFTLTNFDPTYDYTKNGSIESNYSGMNHVNLRTTLPDLMTDALAVEQVPMQEYEMETSQHNLYIIQKASLSNGPTHIIPSDALCHNIVNFSQPQYSNQIEAHQFQTLPNNKSRTSMRIALQADKNNITSCKRTPSVDAIDLVGWIEPEHIRFDLIETGSLVRTYSNDGQFVDMQSFSNDLNTNHV</sequence>
<dbReference type="AlphaFoldDB" id="A0A9Q0RR96"/>
<dbReference type="InterPro" id="IPR007110">
    <property type="entry name" value="Ig-like_dom"/>
</dbReference>
<proteinExistence type="predicted"/>